<keyword evidence="12" id="KW-1185">Reference proteome</keyword>
<dbReference type="PROSITE" id="PS51257">
    <property type="entry name" value="PROKAR_LIPOPROTEIN"/>
    <property type="match status" value="1"/>
</dbReference>
<dbReference type="GO" id="GO:0005886">
    <property type="term" value="C:plasma membrane"/>
    <property type="evidence" value="ECO:0007669"/>
    <property type="project" value="UniProtKB-SubCell"/>
</dbReference>
<organism evidence="11 12">
    <name type="scientific">Channa striata</name>
    <name type="common">Snakehead murrel</name>
    <name type="synonym">Ophicephalus striatus</name>
    <dbReference type="NCBI Taxonomy" id="64152"/>
    <lineage>
        <taxon>Eukaryota</taxon>
        <taxon>Metazoa</taxon>
        <taxon>Chordata</taxon>
        <taxon>Craniata</taxon>
        <taxon>Vertebrata</taxon>
        <taxon>Euteleostomi</taxon>
        <taxon>Actinopterygii</taxon>
        <taxon>Neopterygii</taxon>
        <taxon>Teleostei</taxon>
        <taxon>Neoteleostei</taxon>
        <taxon>Acanthomorphata</taxon>
        <taxon>Anabantaria</taxon>
        <taxon>Anabantiformes</taxon>
        <taxon>Channoidei</taxon>
        <taxon>Channidae</taxon>
        <taxon>Channa</taxon>
    </lineage>
</organism>
<accession>A0AA88NU04</accession>
<dbReference type="InterPro" id="IPR007110">
    <property type="entry name" value="Ig-like_dom"/>
</dbReference>
<dbReference type="PANTHER" id="PTHR19433">
    <property type="entry name" value="T-CELL RECEPTOR ALPHA CHAIN V REGION-RELATED"/>
    <property type="match status" value="1"/>
</dbReference>
<feature type="chain" id="PRO_5041666826" description="Ig-like domain-containing protein" evidence="9">
    <location>
        <begin position="22"/>
        <end position="342"/>
    </location>
</feature>
<sequence>MTPLKSALCLICYFVWTTVMASCVKLSVRQERRFIPANVGGNVTLECFYEDDVASMFYWYKQVLGHKPRLISVFYKHDKNGTFNHEFKNNPRFSLETKNGNNHLTISDLRKSDSATYYCVSCHTYKFKFGEGATVSVEGSGLNIPALVHQSVSGTIQPGGCTVHTGTCDVNHSVYWFSDSQPGIVYIHGDKDDPCGEKLKTQTHSCAYDLPVKSPGHSHTASHCAVATCGHILFGNRTNLEFEDEVDSLVLVYVLSGALALTTTLTVVLAFSVYTHYKAKSCKCPETQADCSAPFTGNTKCQDADNLHYAALKGQGFNRPTRQRDDTLTHCVYSTVRQSCRI</sequence>
<reference evidence="11" key="1">
    <citation type="submission" date="2023-07" db="EMBL/GenBank/DDBJ databases">
        <title>Chromosome-level Genome Assembly of Striped Snakehead (Channa striata).</title>
        <authorList>
            <person name="Liu H."/>
        </authorList>
    </citation>
    <scope>NUCLEOTIDE SEQUENCE</scope>
    <source>
        <strain evidence="11">Gz</strain>
        <tissue evidence="11">Muscle</tissue>
    </source>
</reference>
<evidence type="ECO:0000313" key="12">
    <source>
        <dbReference type="Proteomes" id="UP001187415"/>
    </source>
</evidence>
<dbReference type="SMART" id="SM00408">
    <property type="entry name" value="IGc2"/>
    <property type="match status" value="1"/>
</dbReference>
<feature type="signal peptide" evidence="9">
    <location>
        <begin position="1"/>
        <end position="21"/>
    </location>
</feature>
<dbReference type="Gene3D" id="2.60.40.10">
    <property type="entry name" value="Immunoglobulins"/>
    <property type="match status" value="2"/>
</dbReference>
<dbReference type="GO" id="GO:0002376">
    <property type="term" value="P:immune system process"/>
    <property type="evidence" value="ECO:0007669"/>
    <property type="project" value="UniProtKB-KW"/>
</dbReference>
<keyword evidence="2" id="KW-1003">Cell membrane</keyword>
<dbReference type="InterPro" id="IPR003599">
    <property type="entry name" value="Ig_sub"/>
</dbReference>
<dbReference type="PROSITE" id="PS50835">
    <property type="entry name" value="IG_LIKE"/>
    <property type="match status" value="1"/>
</dbReference>
<keyword evidence="3 9" id="KW-0732">Signal</keyword>
<dbReference type="PANTHER" id="PTHR19433:SF127">
    <property type="entry name" value="NITR9"/>
    <property type="match status" value="1"/>
</dbReference>
<gene>
    <name evidence="11" type="ORF">Q5P01_002252</name>
</gene>
<name>A0AA88NU04_CHASR</name>
<evidence type="ECO:0000256" key="8">
    <source>
        <dbReference type="SAM" id="Phobius"/>
    </source>
</evidence>
<keyword evidence="7" id="KW-0325">Glycoprotein</keyword>
<dbReference type="SMART" id="SM00409">
    <property type="entry name" value="IG"/>
    <property type="match status" value="1"/>
</dbReference>
<feature type="transmembrane region" description="Helical" evidence="8">
    <location>
        <begin position="250"/>
        <end position="274"/>
    </location>
</feature>
<comment type="caution">
    <text evidence="11">The sequence shown here is derived from an EMBL/GenBank/DDBJ whole genome shotgun (WGS) entry which is preliminary data.</text>
</comment>
<feature type="domain" description="Ig-like" evidence="10">
    <location>
        <begin position="40"/>
        <end position="136"/>
    </location>
</feature>
<dbReference type="InterPro" id="IPR013106">
    <property type="entry name" value="Ig_V-set"/>
</dbReference>
<dbReference type="AlphaFoldDB" id="A0AA88NU04"/>
<evidence type="ECO:0000259" key="10">
    <source>
        <dbReference type="PROSITE" id="PS50835"/>
    </source>
</evidence>
<dbReference type="SMART" id="SM00406">
    <property type="entry name" value="IGv"/>
    <property type="match status" value="1"/>
</dbReference>
<dbReference type="InterPro" id="IPR003598">
    <property type="entry name" value="Ig_sub2"/>
</dbReference>
<protein>
    <recommendedName>
        <fullName evidence="10">Ig-like domain-containing protein</fullName>
    </recommendedName>
</protein>
<evidence type="ECO:0000256" key="7">
    <source>
        <dbReference type="ARBA" id="ARBA00023180"/>
    </source>
</evidence>
<evidence type="ECO:0000256" key="4">
    <source>
        <dbReference type="ARBA" id="ARBA00022859"/>
    </source>
</evidence>
<evidence type="ECO:0000256" key="6">
    <source>
        <dbReference type="ARBA" id="ARBA00023157"/>
    </source>
</evidence>
<keyword evidence="5 8" id="KW-0472">Membrane</keyword>
<keyword evidence="4" id="KW-0391">Immunity</keyword>
<dbReference type="Pfam" id="PF07686">
    <property type="entry name" value="V-set"/>
    <property type="match status" value="1"/>
</dbReference>
<comment type="subcellular location">
    <subcellularLocation>
        <location evidence="1">Cell membrane</location>
    </subcellularLocation>
</comment>
<dbReference type="InterPro" id="IPR052051">
    <property type="entry name" value="TCR_complex_component"/>
</dbReference>
<dbReference type="Proteomes" id="UP001187415">
    <property type="component" value="Unassembled WGS sequence"/>
</dbReference>
<keyword evidence="8" id="KW-0812">Transmembrane</keyword>
<keyword evidence="8" id="KW-1133">Transmembrane helix</keyword>
<dbReference type="InterPro" id="IPR036179">
    <property type="entry name" value="Ig-like_dom_sf"/>
</dbReference>
<dbReference type="InterPro" id="IPR013783">
    <property type="entry name" value="Ig-like_fold"/>
</dbReference>
<dbReference type="GO" id="GO:0009617">
    <property type="term" value="P:response to bacterium"/>
    <property type="evidence" value="ECO:0007669"/>
    <property type="project" value="TreeGrafter"/>
</dbReference>
<dbReference type="SUPFAM" id="SSF48726">
    <property type="entry name" value="Immunoglobulin"/>
    <property type="match status" value="1"/>
</dbReference>
<evidence type="ECO:0000256" key="5">
    <source>
        <dbReference type="ARBA" id="ARBA00023136"/>
    </source>
</evidence>
<dbReference type="EMBL" id="JAUPFM010000001">
    <property type="protein sequence ID" value="KAK2862719.1"/>
    <property type="molecule type" value="Genomic_DNA"/>
</dbReference>
<keyword evidence="6" id="KW-1015">Disulfide bond</keyword>
<evidence type="ECO:0000256" key="2">
    <source>
        <dbReference type="ARBA" id="ARBA00022475"/>
    </source>
</evidence>
<evidence type="ECO:0000256" key="3">
    <source>
        <dbReference type="ARBA" id="ARBA00022729"/>
    </source>
</evidence>
<evidence type="ECO:0000256" key="1">
    <source>
        <dbReference type="ARBA" id="ARBA00004236"/>
    </source>
</evidence>
<evidence type="ECO:0000313" key="11">
    <source>
        <dbReference type="EMBL" id="KAK2862719.1"/>
    </source>
</evidence>
<evidence type="ECO:0000256" key="9">
    <source>
        <dbReference type="SAM" id="SignalP"/>
    </source>
</evidence>
<proteinExistence type="predicted"/>